<sequence length="138" mass="14763">MARPQGGLSHGVLLLDSEGLSKAVRADPQVTALIRAAQSNDTLVAVSDPTLIEAWHAKVNMARFRWYVSRLAVLPVTEEITWRAIGLLREAGLHGHKYAIDAVVAATALGYPGPRIILTSGLDDMAELCGTSVHIEAV</sequence>
<dbReference type="SUPFAM" id="SSF88723">
    <property type="entry name" value="PIN domain-like"/>
    <property type="match status" value="1"/>
</dbReference>
<name>A0A1I4B123_9ACTN</name>
<accession>A0A1I4B123</accession>
<evidence type="ECO:0000313" key="1">
    <source>
        <dbReference type="EMBL" id="SFK62243.1"/>
    </source>
</evidence>
<dbReference type="Proteomes" id="UP000198928">
    <property type="component" value="Unassembled WGS sequence"/>
</dbReference>
<evidence type="ECO:0008006" key="3">
    <source>
        <dbReference type="Google" id="ProtNLM"/>
    </source>
</evidence>
<dbReference type="RefSeq" id="WP_093849667.1">
    <property type="nucleotide sequence ID" value="NZ_FOSG01000007.1"/>
</dbReference>
<organism evidence="1 2">
    <name type="scientific">Streptomyces pini</name>
    <dbReference type="NCBI Taxonomy" id="1520580"/>
    <lineage>
        <taxon>Bacteria</taxon>
        <taxon>Bacillati</taxon>
        <taxon>Actinomycetota</taxon>
        <taxon>Actinomycetes</taxon>
        <taxon>Kitasatosporales</taxon>
        <taxon>Streptomycetaceae</taxon>
        <taxon>Streptomyces</taxon>
    </lineage>
</organism>
<dbReference type="EMBL" id="FOSG01000007">
    <property type="protein sequence ID" value="SFK62243.1"/>
    <property type="molecule type" value="Genomic_DNA"/>
</dbReference>
<dbReference type="AlphaFoldDB" id="A0A1I4B123"/>
<dbReference type="Gene3D" id="3.40.50.1010">
    <property type="entry name" value="5'-nuclease"/>
    <property type="match status" value="1"/>
</dbReference>
<evidence type="ECO:0000313" key="2">
    <source>
        <dbReference type="Proteomes" id="UP000198928"/>
    </source>
</evidence>
<protein>
    <recommendedName>
        <fullName evidence="3">PIN domain-containing protein</fullName>
    </recommendedName>
</protein>
<keyword evidence="2" id="KW-1185">Reference proteome</keyword>
<dbReference type="OrthoDB" id="3292949at2"/>
<gene>
    <name evidence="1" type="ORF">SAMN05192584_107202</name>
</gene>
<dbReference type="InterPro" id="IPR029060">
    <property type="entry name" value="PIN-like_dom_sf"/>
</dbReference>
<reference evidence="2" key="1">
    <citation type="submission" date="2016-10" db="EMBL/GenBank/DDBJ databases">
        <authorList>
            <person name="Varghese N."/>
            <person name="Submissions S."/>
        </authorList>
    </citation>
    <scope>NUCLEOTIDE SEQUENCE [LARGE SCALE GENOMIC DNA]</scope>
    <source>
        <strain evidence="2">PL19</strain>
    </source>
</reference>
<proteinExistence type="predicted"/>